<keyword evidence="4" id="KW-0813">Transport</keyword>
<evidence type="ECO:0000256" key="5">
    <source>
        <dbReference type="ARBA" id="ARBA00022475"/>
    </source>
</evidence>
<dbReference type="InterPro" id="IPR037185">
    <property type="entry name" value="EmrE-like"/>
</dbReference>
<evidence type="ECO:0000256" key="7">
    <source>
        <dbReference type="ARBA" id="ARBA00022692"/>
    </source>
</evidence>
<reference evidence="12 13" key="1">
    <citation type="journal article" date="2011" name="BMC Genomics">
        <title>Genome sequencing reveals diversification of virulence factor content and possible host adaptation in distinct subpopulations of Salmonella enterica.</title>
        <authorList>
            <person name="den Bakker H.C."/>
            <person name="Moreno Switt A.I."/>
            <person name="Govoni G."/>
            <person name="Cummings C.A."/>
            <person name="Ranieri M.L."/>
            <person name="Degoricija L."/>
            <person name="Hoelzer K."/>
            <person name="Rodriguez-Rivera L.D."/>
            <person name="Brown S."/>
            <person name="Bolchacova E."/>
            <person name="Furtado M.R."/>
            <person name="Wiedmann M."/>
        </authorList>
    </citation>
    <scope>NUCLEOTIDE SEQUENCE [LARGE SCALE GENOMIC DNA]</scope>
    <source>
        <strain evidence="12 13">R8-2977</strain>
    </source>
</reference>
<dbReference type="PANTHER" id="PTHR30561:SF6">
    <property type="entry name" value="SPERMIDINE EXPORT PROTEIN MDTI"/>
    <property type="match status" value="1"/>
</dbReference>
<evidence type="ECO:0000256" key="2">
    <source>
        <dbReference type="ARBA" id="ARBA00011359"/>
    </source>
</evidence>
<evidence type="ECO:0000313" key="12">
    <source>
        <dbReference type="EMBL" id="EHD03513.1"/>
    </source>
</evidence>
<feature type="transmembrane region" description="Helical" evidence="11">
    <location>
        <begin position="6"/>
        <end position="25"/>
    </location>
</feature>
<feature type="transmembrane region" description="Helical" evidence="11">
    <location>
        <begin position="62"/>
        <end position="81"/>
    </location>
</feature>
<dbReference type="PANTHER" id="PTHR30561">
    <property type="entry name" value="SMR FAMILY PROTON-DEPENDENT DRUG EFFLUX TRANSPORTER SUGE"/>
    <property type="match status" value="1"/>
</dbReference>
<organism evidence="12 13">
    <name type="scientific">Salmonella enterica subsp. enterica serovar Urbana str. R8-2977</name>
    <dbReference type="NCBI Taxonomy" id="913084"/>
    <lineage>
        <taxon>Bacteria</taxon>
        <taxon>Pseudomonadati</taxon>
        <taxon>Pseudomonadota</taxon>
        <taxon>Gammaproteobacteria</taxon>
        <taxon>Enterobacterales</taxon>
        <taxon>Enterobacteriaceae</taxon>
        <taxon>Salmonella</taxon>
    </lineage>
</organism>
<evidence type="ECO:0000256" key="10">
    <source>
        <dbReference type="RuleBase" id="RU003942"/>
    </source>
</evidence>
<dbReference type="GO" id="GO:1903711">
    <property type="term" value="P:spermidine transmembrane transport"/>
    <property type="evidence" value="ECO:0007669"/>
    <property type="project" value="TreeGrafter"/>
</dbReference>
<dbReference type="AlphaFoldDB" id="G5RVL5"/>
<dbReference type="Proteomes" id="UP000004776">
    <property type="component" value="Unassembled WGS sequence"/>
</dbReference>
<evidence type="ECO:0000313" key="13">
    <source>
        <dbReference type="Proteomes" id="UP000004776"/>
    </source>
</evidence>
<evidence type="ECO:0000256" key="1">
    <source>
        <dbReference type="ARBA" id="ARBA00004429"/>
    </source>
</evidence>
<dbReference type="GO" id="GO:0005886">
    <property type="term" value="C:plasma membrane"/>
    <property type="evidence" value="ECO:0007669"/>
    <property type="project" value="UniProtKB-SubCell"/>
</dbReference>
<dbReference type="GO" id="GO:0015297">
    <property type="term" value="F:antiporter activity"/>
    <property type="evidence" value="ECO:0007669"/>
    <property type="project" value="TreeGrafter"/>
</dbReference>
<dbReference type="EMBL" id="AFCW01000976">
    <property type="protein sequence ID" value="EHD03513.1"/>
    <property type="molecule type" value="Genomic_DNA"/>
</dbReference>
<evidence type="ECO:0000256" key="6">
    <source>
        <dbReference type="ARBA" id="ARBA00022519"/>
    </source>
</evidence>
<dbReference type="SUPFAM" id="SSF103481">
    <property type="entry name" value="Multidrug resistance efflux transporter EmrE"/>
    <property type="match status" value="1"/>
</dbReference>
<evidence type="ECO:0000256" key="3">
    <source>
        <dbReference type="ARBA" id="ARBA00021114"/>
    </source>
</evidence>
<dbReference type="GO" id="GO:0031460">
    <property type="term" value="P:glycine betaine transport"/>
    <property type="evidence" value="ECO:0007669"/>
    <property type="project" value="TreeGrafter"/>
</dbReference>
<dbReference type="GO" id="GO:0015199">
    <property type="term" value="F:amino-acid betaine transmembrane transporter activity"/>
    <property type="evidence" value="ECO:0007669"/>
    <property type="project" value="TreeGrafter"/>
</dbReference>
<comment type="similarity">
    <text evidence="10">Belongs to the drug/metabolite transporter (DMT) superfamily. Small multidrug resistance (SMR) (TC 2.A.7.1) family.</text>
</comment>
<keyword evidence="6" id="KW-0997">Cell inner membrane</keyword>
<dbReference type="PATRIC" id="fig|913084.3.peg.1829"/>
<keyword evidence="8 11" id="KW-1133">Transmembrane helix</keyword>
<comment type="subcellular location">
    <subcellularLocation>
        <location evidence="1">Cell inner membrane</location>
        <topology evidence="1">Multi-pass membrane protein</topology>
    </subcellularLocation>
    <subcellularLocation>
        <location evidence="10">Cell membrane</location>
        <topology evidence="10">Multi-pass membrane protein</topology>
    </subcellularLocation>
</comment>
<dbReference type="GO" id="GO:0015220">
    <property type="term" value="F:choline transmembrane transporter activity"/>
    <property type="evidence" value="ECO:0007669"/>
    <property type="project" value="TreeGrafter"/>
</dbReference>
<evidence type="ECO:0000256" key="11">
    <source>
        <dbReference type="SAM" id="Phobius"/>
    </source>
</evidence>
<evidence type="ECO:0000256" key="9">
    <source>
        <dbReference type="ARBA" id="ARBA00023136"/>
    </source>
</evidence>
<dbReference type="Gene3D" id="1.10.3730.20">
    <property type="match status" value="1"/>
</dbReference>
<gene>
    <name evidence="12" type="ORF">LTSEURB_2497</name>
</gene>
<keyword evidence="7 10" id="KW-0812">Transmembrane</keyword>
<keyword evidence="5" id="KW-1003">Cell membrane</keyword>
<name>G5RVL5_SALET</name>
<evidence type="ECO:0000256" key="4">
    <source>
        <dbReference type="ARBA" id="ARBA00022448"/>
    </source>
</evidence>
<feature type="transmembrane region" description="Helical" evidence="11">
    <location>
        <begin position="37"/>
        <end position="56"/>
    </location>
</feature>
<dbReference type="NCBIfam" id="NF007934">
    <property type="entry name" value="PRK10650.1"/>
    <property type="match status" value="1"/>
</dbReference>
<protein>
    <recommendedName>
        <fullName evidence="3">Spermidine export protein MdtI</fullName>
    </recommendedName>
</protein>
<dbReference type="InterPro" id="IPR045324">
    <property type="entry name" value="Small_multidrug_res"/>
</dbReference>
<proteinExistence type="inferred from homology"/>
<comment type="caution">
    <text evidence="12">The sequence shown here is derived from an EMBL/GenBank/DDBJ whole genome shotgun (WGS) entry which is preliminary data.</text>
</comment>
<sequence>MQQFEWIHGAWLGLAIMLEIAANVLLKFSDGFRRKCYGILSLAAVLAAFSALSQAVKGIDLSVAYALWGGFGIAATLARRAGCSSAPRWRRAGCSSASA</sequence>
<dbReference type="Pfam" id="PF00893">
    <property type="entry name" value="Multi_Drug_Res"/>
    <property type="match status" value="1"/>
</dbReference>
<keyword evidence="9 11" id="KW-0472">Membrane</keyword>
<accession>G5RVL5</accession>
<comment type="subunit">
    <text evidence="2">Forms a complex with MdtJ.</text>
</comment>
<dbReference type="InterPro" id="IPR000390">
    <property type="entry name" value="Small_drug/metabolite_transptr"/>
</dbReference>
<evidence type="ECO:0000256" key="8">
    <source>
        <dbReference type="ARBA" id="ARBA00022989"/>
    </source>
</evidence>